<evidence type="ECO:0000256" key="6">
    <source>
        <dbReference type="SAM" id="MobiDB-lite"/>
    </source>
</evidence>
<dbReference type="Proteomes" id="UP000292003">
    <property type="component" value="Unassembled WGS sequence"/>
</dbReference>
<feature type="transmembrane region" description="Helical" evidence="7">
    <location>
        <begin position="12"/>
        <end position="41"/>
    </location>
</feature>
<dbReference type="GO" id="GO:0005886">
    <property type="term" value="C:plasma membrane"/>
    <property type="evidence" value="ECO:0007669"/>
    <property type="project" value="UniProtKB-SubCell"/>
</dbReference>
<feature type="transmembrane region" description="Helical" evidence="7">
    <location>
        <begin position="290"/>
        <end position="314"/>
    </location>
</feature>
<evidence type="ECO:0000256" key="4">
    <source>
        <dbReference type="ARBA" id="ARBA00022989"/>
    </source>
</evidence>
<proteinExistence type="predicted"/>
<feature type="domain" description="ABC3 transporter permease C-terminal" evidence="8">
    <location>
        <begin position="71"/>
        <end position="188"/>
    </location>
</feature>
<sequence>MLRLSVSTFTERWQLFVGAILTVCFGVALVQSSLLILVSAATAEAPPGVPPMVAARIEDGYTAALALLGVTLGISVFLAVFIVASTFAFTVAQRRRDLALLRLVGGAKRQVRRLLLSEAVLLGVIGTVAGVPLGLLAMRAQSWLLIELGFLPPQFQARWMDWILGVSAGVGVGVALAGVLVASRRASSVRPLEALRETGAAVRVMTVSRWFFGLLFLAGAVAMAIVAQVAGPEGAIPLAINSALAASVGLAALSPLVVPLVGRLFGLVLRGTTLGGLAEANLRHGVRRSAATAAPLLVLVALVIGQLGTMSSIATASERQQARNTVGDLVVNSTAARAGALREVEGVEHVSTETAVAVTATLTEDRGDEDERTRDRAGEAVIVDPADYRRTHPAPAEEGSLEALRGNTVAVGPGSAGEEGLELGATVPFTVDGRRLDLRVVAVLASTMNGGVDYVLPAGLVASQGDATSIVSVAPGLRPEDVGARIQAAGLGQVVTVPDHLAASASAQQDTQEGIMAVVMGLGGLYALMAVINAVVIAAAERRAEFATARLTGLTRRQVVGAALLESWAVTAVGVLLGAVAAAGSVLAMASALGEITGEAVIDVPWPVVGAVVAGAFLVVGATSVWTSVSATRATPVSLVAAKE</sequence>
<dbReference type="AlphaFoldDB" id="A0A4Q7J1M9"/>
<dbReference type="RefSeq" id="WP_130478764.1">
    <property type="nucleotide sequence ID" value="NZ_SFCC01000017.1"/>
</dbReference>
<name>A0A4Q7J1M9_9PSEU</name>
<reference evidence="9 10" key="1">
    <citation type="submission" date="2019-02" db="EMBL/GenBank/DDBJ databases">
        <title>Draft genome sequence of Amycolatopsis sp. 8-3EHSu isolated from roots of Suaeda maritima.</title>
        <authorList>
            <person name="Duangmal K."/>
            <person name="Chantavorakit T."/>
        </authorList>
    </citation>
    <scope>NUCLEOTIDE SEQUENCE [LARGE SCALE GENOMIC DNA]</scope>
    <source>
        <strain evidence="9 10">8-3EHSu</strain>
    </source>
</reference>
<keyword evidence="4 7" id="KW-1133">Transmembrane helix</keyword>
<dbReference type="InterPro" id="IPR003838">
    <property type="entry name" value="ABC3_permease_C"/>
</dbReference>
<evidence type="ECO:0000256" key="3">
    <source>
        <dbReference type="ARBA" id="ARBA00022692"/>
    </source>
</evidence>
<evidence type="ECO:0000256" key="1">
    <source>
        <dbReference type="ARBA" id="ARBA00004651"/>
    </source>
</evidence>
<feature type="transmembrane region" description="Helical" evidence="7">
    <location>
        <begin position="559"/>
        <end position="592"/>
    </location>
</feature>
<feature type="transmembrane region" description="Helical" evidence="7">
    <location>
        <begin position="113"/>
        <end position="139"/>
    </location>
</feature>
<feature type="transmembrane region" description="Helical" evidence="7">
    <location>
        <begin position="210"/>
        <end position="231"/>
    </location>
</feature>
<feature type="transmembrane region" description="Helical" evidence="7">
    <location>
        <begin position="604"/>
        <end position="626"/>
    </location>
</feature>
<keyword evidence="3 7" id="KW-0812">Transmembrane</keyword>
<organism evidence="9 10">
    <name type="scientific">Amycolatopsis suaedae</name>
    <dbReference type="NCBI Taxonomy" id="2510978"/>
    <lineage>
        <taxon>Bacteria</taxon>
        <taxon>Bacillati</taxon>
        <taxon>Actinomycetota</taxon>
        <taxon>Actinomycetes</taxon>
        <taxon>Pseudonocardiales</taxon>
        <taxon>Pseudonocardiaceae</taxon>
        <taxon>Amycolatopsis</taxon>
    </lineage>
</organism>
<evidence type="ECO:0000256" key="2">
    <source>
        <dbReference type="ARBA" id="ARBA00022475"/>
    </source>
</evidence>
<dbReference type="PANTHER" id="PTHR30287">
    <property type="entry name" value="MEMBRANE COMPONENT OF PREDICTED ABC SUPERFAMILY METABOLITE UPTAKE TRANSPORTER"/>
    <property type="match status" value="1"/>
</dbReference>
<keyword evidence="5 7" id="KW-0472">Membrane</keyword>
<feature type="region of interest" description="Disordered" evidence="6">
    <location>
        <begin position="365"/>
        <end position="397"/>
    </location>
</feature>
<comment type="caution">
    <text evidence="9">The sequence shown here is derived from an EMBL/GenBank/DDBJ whole genome shotgun (WGS) entry which is preliminary data.</text>
</comment>
<feature type="transmembrane region" description="Helical" evidence="7">
    <location>
        <begin position="243"/>
        <end position="269"/>
    </location>
</feature>
<accession>A0A4Q7J1M9</accession>
<gene>
    <name evidence="9" type="ORF">EWH70_29175</name>
</gene>
<dbReference type="InterPro" id="IPR038766">
    <property type="entry name" value="Membrane_comp_ABC_pdt"/>
</dbReference>
<feature type="transmembrane region" description="Helical" evidence="7">
    <location>
        <begin position="514"/>
        <end position="538"/>
    </location>
</feature>
<dbReference type="OrthoDB" id="3223244at2"/>
<dbReference type="Pfam" id="PF02687">
    <property type="entry name" value="FtsX"/>
    <property type="match status" value="2"/>
</dbReference>
<keyword evidence="10" id="KW-1185">Reference proteome</keyword>
<dbReference type="EMBL" id="SFCC01000017">
    <property type="protein sequence ID" value="RZQ60376.1"/>
    <property type="molecule type" value="Genomic_DNA"/>
</dbReference>
<keyword evidence="2" id="KW-1003">Cell membrane</keyword>
<feature type="transmembrane region" description="Helical" evidence="7">
    <location>
        <begin position="61"/>
        <end position="92"/>
    </location>
</feature>
<evidence type="ECO:0000256" key="7">
    <source>
        <dbReference type="SAM" id="Phobius"/>
    </source>
</evidence>
<feature type="transmembrane region" description="Helical" evidence="7">
    <location>
        <begin position="159"/>
        <end position="182"/>
    </location>
</feature>
<evidence type="ECO:0000259" key="8">
    <source>
        <dbReference type="Pfam" id="PF02687"/>
    </source>
</evidence>
<evidence type="ECO:0000313" key="9">
    <source>
        <dbReference type="EMBL" id="RZQ60376.1"/>
    </source>
</evidence>
<comment type="subcellular location">
    <subcellularLocation>
        <location evidence="1">Cell membrane</location>
        <topology evidence="1">Multi-pass membrane protein</topology>
    </subcellularLocation>
</comment>
<evidence type="ECO:0000313" key="10">
    <source>
        <dbReference type="Proteomes" id="UP000292003"/>
    </source>
</evidence>
<feature type="compositionally biased region" description="Basic and acidic residues" evidence="6">
    <location>
        <begin position="365"/>
        <end position="378"/>
    </location>
</feature>
<dbReference type="PANTHER" id="PTHR30287:SF1">
    <property type="entry name" value="INNER MEMBRANE PROTEIN"/>
    <property type="match status" value="1"/>
</dbReference>
<protein>
    <submittedName>
        <fullName evidence="9">ABC transporter permease</fullName>
    </submittedName>
</protein>
<evidence type="ECO:0000256" key="5">
    <source>
        <dbReference type="ARBA" id="ARBA00023136"/>
    </source>
</evidence>
<feature type="domain" description="ABC3 transporter permease C-terminal" evidence="8">
    <location>
        <begin position="518"/>
        <end position="635"/>
    </location>
</feature>